<dbReference type="RefSeq" id="WP_009209204.1">
    <property type="nucleotide sequence ID" value="NZ_BBWP01000041.1"/>
</dbReference>
<name>Q1YIX4_AURMS</name>
<dbReference type="OrthoDB" id="9152597at2"/>
<reference evidence="1 2" key="1">
    <citation type="journal article" date="2008" name="Appl. Environ. Microbiol.">
        <title>Genomic insights into Mn(II) oxidation by the marine alphaproteobacterium Aurantimonas sp. strain SI85-9A1.</title>
        <authorList>
            <person name="Dick G.J."/>
            <person name="Podell S."/>
            <person name="Johnson H.A."/>
            <person name="Rivera-Espinoza Y."/>
            <person name="Bernier-Latmani R."/>
            <person name="McCarthy J.K."/>
            <person name="Torpey J.W."/>
            <person name="Clement B.G."/>
            <person name="Gaasterland T."/>
            <person name="Tebo B.M."/>
        </authorList>
    </citation>
    <scope>NUCLEOTIDE SEQUENCE [LARGE SCALE GENOMIC DNA]</scope>
    <source>
        <strain evidence="1 2">SI85-9A1</strain>
    </source>
</reference>
<dbReference type="Proteomes" id="UP000000321">
    <property type="component" value="Unassembled WGS sequence"/>
</dbReference>
<gene>
    <name evidence="1" type="ORF">SI859A1_01346</name>
</gene>
<dbReference type="EMBL" id="AAPJ01000003">
    <property type="protein sequence ID" value="EAS49993.1"/>
    <property type="molecule type" value="Genomic_DNA"/>
</dbReference>
<sequence length="162" mass="18002">MTVRSGLSEAQRLDLICDAIRYCQRVRDKGMPNSAWTKALRDPIHFLWEKRGGNKLEAARYRSLASAGIPRGGGRIRYDHAVPFRALQAQLMEMADPSTDAVKEVLVRDLTVCIITSEEEALLNAARLGSRMPPNWDGRDPLARYHTVGIEVEPNPAYVGGA</sequence>
<accession>Q1YIX4</accession>
<keyword evidence="2" id="KW-1185">Reference proteome</keyword>
<dbReference type="AlphaFoldDB" id="Q1YIX4"/>
<dbReference type="BioCyc" id="AURANTIMONAS:SI859A1_01346-MONOMER"/>
<evidence type="ECO:0000313" key="2">
    <source>
        <dbReference type="Proteomes" id="UP000000321"/>
    </source>
</evidence>
<evidence type="ECO:0000313" key="1">
    <source>
        <dbReference type="EMBL" id="EAS49993.1"/>
    </source>
</evidence>
<proteinExistence type="predicted"/>
<dbReference type="HOGENOM" id="CLU_1633520_0_0_5"/>
<organism evidence="1 2">
    <name type="scientific">Aurantimonas manganoxydans (strain ATCC BAA-1229 / DSM 21871 / SI85-9A1)</name>
    <dbReference type="NCBI Taxonomy" id="287752"/>
    <lineage>
        <taxon>Bacteria</taxon>
        <taxon>Pseudomonadati</taxon>
        <taxon>Pseudomonadota</taxon>
        <taxon>Alphaproteobacteria</taxon>
        <taxon>Hyphomicrobiales</taxon>
        <taxon>Aurantimonadaceae</taxon>
        <taxon>Aurantimonas</taxon>
    </lineage>
</organism>
<protein>
    <submittedName>
        <fullName evidence="1">Uncharacterized protein</fullName>
    </submittedName>
</protein>
<comment type="caution">
    <text evidence="1">The sequence shown here is derived from an EMBL/GenBank/DDBJ whole genome shotgun (WGS) entry which is preliminary data.</text>
</comment>